<feature type="active site" description="Proton donor/acceptor" evidence="7">
    <location>
        <position position="249"/>
    </location>
</feature>
<dbReference type="GO" id="GO:0018104">
    <property type="term" value="P:peptidoglycan-protein cross-linking"/>
    <property type="evidence" value="ECO:0007669"/>
    <property type="project" value="TreeGrafter"/>
</dbReference>
<feature type="active site" description="Nucleophile" evidence="7">
    <location>
        <position position="265"/>
    </location>
</feature>
<dbReference type="PROSITE" id="PS52029">
    <property type="entry name" value="LD_TPASE"/>
    <property type="match status" value="1"/>
</dbReference>
<dbReference type="AlphaFoldDB" id="A0A5C6YPT3"/>
<protein>
    <submittedName>
        <fullName evidence="9">L,D-transpeptidase</fullName>
    </submittedName>
</protein>
<evidence type="ECO:0000256" key="7">
    <source>
        <dbReference type="PROSITE-ProRule" id="PRU01373"/>
    </source>
</evidence>
<keyword evidence="4 7" id="KW-0133">Cell shape</keyword>
<dbReference type="InterPro" id="IPR038063">
    <property type="entry name" value="Transpep_catalytic_dom"/>
</dbReference>
<evidence type="ECO:0000256" key="6">
    <source>
        <dbReference type="ARBA" id="ARBA00023316"/>
    </source>
</evidence>
<dbReference type="SUPFAM" id="SSF141523">
    <property type="entry name" value="L,D-transpeptidase catalytic domain-like"/>
    <property type="match status" value="1"/>
</dbReference>
<dbReference type="InterPro" id="IPR005490">
    <property type="entry name" value="LD_TPept_cat_dom"/>
</dbReference>
<dbReference type="Proteomes" id="UP000321945">
    <property type="component" value="Unassembled WGS sequence"/>
</dbReference>
<comment type="caution">
    <text evidence="9">The sequence shown here is derived from an EMBL/GenBank/DDBJ whole genome shotgun (WGS) entry which is preliminary data.</text>
</comment>
<dbReference type="RefSeq" id="WP_111815577.1">
    <property type="nucleotide sequence ID" value="NZ_CBCRZQ010000004.1"/>
</dbReference>
<evidence type="ECO:0000256" key="5">
    <source>
        <dbReference type="ARBA" id="ARBA00022984"/>
    </source>
</evidence>
<evidence type="ECO:0000256" key="3">
    <source>
        <dbReference type="ARBA" id="ARBA00022679"/>
    </source>
</evidence>
<dbReference type="InterPro" id="IPR050979">
    <property type="entry name" value="LD-transpeptidase"/>
</dbReference>
<evidence type="ECO:0000313" key="10">
    <source>
        <dbReference type="Proteomes" id="UP000321945"/>
    </source>
</evidence>
<dbReference type="Pfam" id="PF03734">
    <property type="entry name" value="YkuD"/>
    <property type="match status" value="1"/>
</dbReference>
<dbReference type="UniPathway" id="UPA00219"/>
<feature type="domain" description="L,D-TPase catalytic" evidence="8">
    <location>
        <begin position="145"/>
        <end position="289"/>
    </location>
</feature>
<dbReference type="CDD" id="cd16913">
    <property type="entry name" value="YkuD_like"/>
    <property type="match status" value="1"/>
</dbReference>
<dbReference type="PANTHER" id="PTHR30582:SF2">
    <property type="entry name" value="L,D-TRANSPEPTIDASE YCIB-RELATED"/>
    <property type="match status" value="1"/>
</dbReference>
<accession>A0A5C6YPT3</accession>
<dbReference type="GO" id="GO:0008360">
    <property type="term" value="P:regulation of cell shape"/>
    <property type="evidence" value="ECO:0007669"/>
    <property type="project" value="UniProtKB-UniRule"/>
</dbReference>
<organism evidence="9 10">
    <name type="scientific">Aequorivita lipolytica</name>
    <dbReference type="NCBI Taxonomy" id="153267"/>
    <lineage>
        <taxon>Bacteria</taxon>
        <taxon>Pseudomonadati</taxon>
        <taxon>Bacteroidota</taxon>
        <taxon>Flavobacteriia</taxon>
        <taxon>Flavobacteriales</taxon>
        <taxon>Flavobacteriaceae</taxon>
        <taxon>Aequorivita</taxon>
    </lineage>
</organism>
<dbReference type="Gene3D" id="2.40.440.10">
    <property type="entry name" value="L,D-transpeptidase catalytic domain-like"/>
    <property type="match status" value="1"/>
</dbReference>
<reference evidence="9 10" key="1">
    <citation type="submission" date="2019-08" db="EMBL/GenBank/DDBJ databases">
        <title>Genome of Aequorivita lipolytica Y10-2 (type strain).</title>
        <authorList>
            <person name="Bowman J.P."/>
        </authorList>
    </citation>
    <scope>NUCLEOTIDE SEQUENCE [LARGE SCALE GENOMIC DNA]</scope>
    <source>
        <strain evidence="9 10">Y10-2</strain>
    </source>
</reference>
<keyword evidence="6 7" id="KW-0961">Cell wall biogenesis/degradation</keyword>
<evidence type="ECO:0000313" key="9">
    <source>
        <dbReference type="EMBL" id="TXD69479.1"/>
    </source>
</evidence>
<evidence type="ECO:0000256" key="1">
    <source>
        <dbReference type="ARBA" id="ARBA00004752"/>
    </source>
</evidence>
<keyword evidence="5 7" id="KW-0573">Peptidoglycan synthesis</keyword>
<keyword evidence="10" id="KW-1185">Reference proteome</keyword>
<dbReference type="PROSITE" id="PS51257">
    <property type="entry name" value="PROKAR_LIPOPROTEIN"/>
    <property type="match status" value="1"/>
</dbReference>
<dbReference type="PANTHER" id="PTHR30582">
    <property type="entry name" value="L,D-TRANSPEPTIDASE"/>
    <property type="match status" value="1"/>
</dbReference>
<comment type="pathway">
    <text evidence="1 7">Cell wall biogenesis; peptidoglycan biosynthesis.</text>
</comment>
<gene>
    <name evidence="9" type="ORF">ESV24_06480</name>
</gene>
<sequence>MKNILLFIFSFVFVSCLNNNKFNNEQKSNNGNEVVETDSLKQEKTSTPIEIVVNKDVPIRSYFKWMDSIVAEHNQTHNYLIDEYIIVHNNNWILDTLAHTDYYYLMDKGIFNEDSQSLNALSEGQTLLIPDSLKTQKIREVMENTYLDINIPEFRLRIIEDGKVIQKFPVRAGQNNKRYLKMAKGEVDLRTKPGIGKIVRVNKKPWFINPKDNQRYYKTNRDDKKVTNLPAIPWIEPEIDGRRLGQLIHPTTNLETLGKAYSNGCIGLRESDAWFVYYYAPLGTKVVIRYDLTGKDNEGKDIQFENIYPGFENETYRKESIESAFKAIDGKSINVCDCGDLNN</sequence>
<dbReference type="EMBL" id="VORU01000004">
    <property type="protein sequence ID" value="TXD69479.1"/>
    <property type="molecule type" value="Genomic_DNA"/>
</dbReference>
<dbReference type="GO" id="GO:0071555">
    <property type="term" value="P:cell wall organization"/>
    <property type="evidence" value="ECO:0007669"/>
    <property type="project" value="UniProtKB-UniRule"/>
</dbReference>
<evidence type="ECO:0000256" key="4">
    <source>
        <dbReference type="ARBA" id="ARBA00022960"/>
    </source>
</evidence>
<keyword evidence="3" id="KW-0808">Transferase</keyword>
<evidence type="ECO:0000256" key="2">
    <source>
        <dbReference type="ARBA" id="ARBA00005992"/>
    </source>
</evidence>
<name>A0A5C6YPT3_9FLAO</name>
<dbReference type="OrthoDB" id="9787225at2"/>
<evidence type="ECO:0000259" key="8">
    <source>
        <dbReference type="PROSITE" id="PS52029"/>
    </source>
</evidence>
<dbReference type="GO" id="GO:0016740">
    <property type="term" value="F:transferase activity"/>
    <property type="evidence" value="ECO:0007669"/>
    <property type="project" value="UniProtKB-KW"/>
</dbReference>
<comment type="similarity">
    <text evidence="2">Belongs to the YkuD family.</text>
</comment>
<dbReference type="GO" id="GO:0071972">
    <property type="term" value="F:peptidoglycan L,D-transpeptidase activity"/>
    <property type="evidence" value="ECO:0007669"/>
    <property type="project" value="TreeGrafter"/>
</dbReference>
<dbReference type="GO" id="GO:0005576">
    <property type="term" value="C:extracellular region"/>
    <property type="evidence" value="ECO:0007669"/>
    <property type="project" value="TreeGrafter"/>
</dbReference>
<proteinExistence type="inferred from homology"/>